<sequence>MPEVREFALPDLGEGLTEAEIVRWLVSVGDVVAVDQPVVEVETAKAMVEVPCPYGGVVTARFGEEGAEVPVGAPLITVAVGASSEDRGGARAEEPAESEGSGNVLVGYGTGAPAARRRRVRPAPLAASRPASPAPAPASAVAAAPAPADARPPAGPVPVISPLVRRLAREHGLDLRGITGTGPRGLILRADVERVLARTAAPAAVPAEPVPAAHAVSSPTASAVSSPTASAAAGERVPLRGLRGAIAEKLATSRREIPDATCWVDADATELLAARRAMNGAAGPKISLLAVLARICTAALARFPELNATVDTAAREIVRLPGVHLGFAAQTERGLVVPVVRDAHRRDTTGLTEEIARLTEAARAGTLKPAELTGGTFTLNNYGVFGVDGSTPIVNHPEAAMLGVGRIVPKPWVHEGELAVRHVVQLSLTFDHRVCDGGTAGGFLRYVADCVEHPAVLLRTL</sequence>
<proteinExistence type="inferred from homology"/>
<dbReference type="PROSITE" id="PS50968">
    <property type="entry name" value="BIOTINYL_LIPOYL"/>
    <property type="match status" value="1"/>
</dbReference>
<dbReference type="Gene3D" id="2.40.50.100">
    <property type="match status" value="1"/>
</dbReference>
<dbReference type="InterPro" id="IPR036625">
    <property type="entry name" value="E3-bd_dom_sf"/>
</dbReference>
<name>A0ABP5UN87_9ACTN</name>
<dbReference type="SUPFAM" id="SSF47005">
    <property type="entry name" value="Peripheral subunit-binding domain of 2-oxo acid dehydrogenase complex"/>
    <property type="match status" value="1"/>
</dbReference>
<feature type="compositionally biased region" description="Basic and acidic residues" evidence="7">
    <location>
        <begin position="84"/>
        <end position="94"/>
    </location>
</feature>
<evidence type="ECO:0000259" key="9">
    <source>
        <dbReference type="PROSITE" id="PS51826"/>
    </source>
</evidence>
<dbReference type="PANTHER" id="PTHR43178:SF5">
    <property type="entry name" value="LIPOAMIDE ACYLTRANSFERASE COMPONENT OF BRANCHED-CHAIN ALPHA-KETO ACID DEHYDROGENASE COMPLEX, MITOCHONDRIAL"/>
    <property type="match status" value="1"/>
</dbReference>
<comment type="caution">
    <text evidence="10">The sequence shown here is derived from an EMBL/GenBank/DDBJ whole genome shotgun (WGS) entry which is preliminary data.</text>
</comment>
<evidence type="ECO:0000256" key="1">
    <source>
        <dbReference type="ARBA" id="ARBA00001938"/>
    </source>
</evidence>
<evidence type="ECO:0000313" key="11">
    <source>
        <dbReference type="Proteomes" id="UP001500058"/>
    </source>
</evidence>
<dbReference type="Pfam" id="PF00364">
    <property type="entry name" value="Biotin_lipoyl"/>
    <property type="match status" value="1"/>
</dbReference>
<dbReference type="SUPFAM" id="SSF51230">
    <property type="entry name" value="Single hybrid motif"/>
    <property type="match status" value="1"/>
</dbReference>
<dbReference type="SUPFAM" id="SSF52777">
    <property type="entry name" value="CoA-dependent acyltransferases"/>
    <property type="match status" value="1"/>
</dbReference>
<dbReference type="InterPro" id="IPR004167">
    <property type="entry name" value="PSBD"/>
</dbReference>
<comment type="cofactor">
    <cofactor evidence="1 6">
        <name>(R)-lipoate</name>
        <dbReference type="ChEBI" id="CHEBI:83088"/>
    </cofactor>
</comment>
<dbReference type="Gene3D" id="4.10.320.10">
    <property type="entry name" value="E3-binding domain"/>
    <property type="match status" value="1"/>
</dbReference>
<dbReference type="EC" id="2.3.1.-" evidence="6"/>
<protein>
    <recommendedName>
        <fullName evidence="6">Dihydrolipoamide acetyltransferase component of pyruvate dehydrogenase complex</fullName>
        <ecNumber evidence="6">2.3.1.-</ecNumber>
    </recommendedName>
</protein>
<evidence type="ECO:0000259" key="8">
    <source>
        <dbReference type="PROSITE" id="PS50968"/>
    </source>
</evidence>
<feature type="compositionally biased region" description="Low complexity" evidence="7">
    <location>
        <begin position="122"/>
        <end position="152"/>
    </location>
</feature>
<dbReference type="InterPro" id="IPR023213">
    <property type="entry name" value="CAT-like_dom_sf"/>
</dbReference>
<dbReference type="EMBL" id="BAAATJ010000001">
    <property type="protein sequence ID" value="GAA2384439.1"/>
    <property type="molecule type" value="Genomic_DNA"/>
</dbReference>
<dbReference type="Gene3D" id="3.30.559.10">
    <property type="entry name" value="Chloramphenicol acetyltransferase-like domain"/>
    <property type="match status" value="1"/>
</dbReference>
<gene>
    <name evidence="10" type="ORF">GCM10010420_03340</name>
</gene>
<dbReference type="PANTHER" id="PTHR43178">
    <property type="entry name" value="DIHYDROLIPOAMIDE ACETYLTRANSFERASE COMPONENT OF PYRUVATE DEHYDROGENASE COMPLEX"/>
    <property type="match status" value="1"/>
</dbReference>
<evidence type="ECO:0000256" key="2">
    <source>
        <dbReference type="ARBA" id="ARBA00007317"/>
    </source>
</evidence>
<dbReference type="InterPro" id="IPR011053">
    <property type="entry name" value="Single_hybrid_motif"/>
</dbReference>
<evidence type="ECO:0000256" key="5">
    <source>
        <dbReference type="ARBA" id="ARBA00023315"/>
    </source>
</evidence>
<feature type="domain" description="Lipoyl-binding" evidence="8">
    <location>
        <begin position="4"/>
        <end position="79"/>
    </location>
</feature>
<dbReference type="CDD" id="cd06849">
    <property type="entry name" value="lipoyl_domain"/>
    <property type="match status" value="1"/>
</dbReference>
<dbReference type="RefSeq" id="WP_344628953.1">
    <property type="nucleotide sequence ID" value="NZ_BAAATJ010000001.1"/>
</dbReference>
<evidence type="ECO:0000256" key="6">
    <source>
        <dbReference type="RuleBase" id="RU003423"/>
    </source>
</evidence>
<feature type="region of interest" description="Disordered" evidence="7">
    <location>
        <begin position="83"/>
        <end position="154"/>
    </location>
</feature>
<dbReference type="Pfam" id="PF02817">
    <property type="entry name" value="E3_binding"/>
    <property type="match status" value="1"/>
</dbReference>
<keyword evidence="11" id="KW-1185">Reference proteome</keyword>
<comment type="similarity">
    <text evidence="2 6">Belongs to the 2-oxoacid dehydrogenase family.</text>
</comment>
<feature type="domain" description="Peripheral subunit-binding (PSBD)" evidence="9">
    <location>
        <begin position="159"/>
        <end position="196"/>
    </location>
</feature>
<dbReference type="Pfam" id="PF00198">
    <property type="entry name" value="2-oxoacid_dh"/>
    <property type="match status" value="1"/>
</dbReference>
<reference evidence="11" key="1">
    <citation type="journal article" date="2019" name="Int. J. Syst. Evol. Microbiol.">
        <title>The Global Catalogue of Microorganisms (GCM) 10K type strain sequencing project: providing services to taxonomists for standard genome sequencing and annotation.</title>
        <authorList>
            <consortium name="The Broad Institute Genomics Platform"/>
            <consortium name="The Broad Institute Genome Sequencing Center for Infectious Disease"/>
            <person name="Wu L."/>
            <person name="Ma J."/>
        </authorList>
    </citation>
    <scope>NUCLEOTIDE SEQUENCE [LARGE SCALE GENOMIC DNA]</scope>
    <source>
        <strain evidence="11">JCM 6921</strain>
    </source>
</reference>
<evidence type="ECO:0000313" key="10">
    <source>
        <dbReference type="EMBL" id="GAA2384439.1"/>
    </source>
</evidence>
<accession>A0ABP5UN87</accession>
<evidence type="ECO:0000256" key="4">
    <source>
        <dbReference type="ARBA" id="ARBA00022823"/>
    </source>
</evidence>
<dbReference type="Proteomes" id="UP001500058">
    <property type="component" value="Unassembled WGS sequence"/>
</dbReference>
<keyword evidence="5 6" id="KW-0012">Acyltransferase</keyword>
<organism evidence="10 11">
    <name type="scientific">Streptomyces glaucosporus</name>
    <dbReference type="NCBI Taxonomy" id="284044"/>
    <lineage>
        <taxon>Bacteria</taxon>
        <taxon>Bacillati</taxon>
        <taxon>Actinomycetota</taxon>
        <taxon>Actinomycetes</taxon>
        <taxon>Kitasatosporales</taxon>
        <taxon>Streptomycetaceae</taxon>
        <taxon>Streptomyces</taxon>
    </lineage>
</organism>
<dbReference type="InterPro" id="IPR050743">
    <property type="entry name" value="2-oxoacid_DH_E2_comp"/>
</dbReference>
<dbReference type="PROSITE" id="PS51826">
    <property type="entry name" value="PSBD"/>
    <property type="match status" value="1"/>
</dbReference>
<evidence type="ECO:0000256" key="7">
    <source>
        <dbReference type="SAM" id="MobiDB-lite"/>
    </source>
</evidence>
<dbReference type="InterPro" id="IPR001078">
    <property type="entry name" value="2-oxoacid_DH_actylTfrase"/>
</dbReference>
<keyword evidence="3 6" id="KW-0808">Transferase</keyword>
<dbReference type="InterPro" id="IPR000089">
    <property type="entry name" value="Biotin_lipoyl"/>
</dbReference>
<keyword evidence="4 6" id="KW-0450">Lipoyl</keyword>
<evidence type="ECO:0000256" key="3">
    <source>
        <dbReference type="ARBA" id="ARBA00022679"/>
    </source>
</evidence>